<feature type="non-terminal residue" evidence="5">
    <location>
        <position position="176"/>
    </location>
</feature>
<evidence type="ECO:0000256" key="1">
    <source>
        <dbReference type="ARBA" id="ARBA00022723"/>
    </source>
</evidence>
<keyword evidence="3" id="KW-0464">Manganese</keyword>
<dbReference type="PANTHER" id="PTHR45619">
    <property type="entry name" value="SERINE/THREONINE-PROTEIN PHOSPHATASE PP2A-RELATED"/>
    <property type="match status" value="1"/>
</dbReference>
<protein>
    <submittedName>
        <fullName evidence="5">Serine threonine-protein phosphatase</fullName>
    </submittedName>
</protein>
<evidence type="ECO:0000259" key="4">
    <source>
        <dbReference type="SMART" id="SM00156"/>
    </source>
</evidence>
<dbReference type="EMBL" id="CP097510">
    <property type="protein sequence ID" value="URE25142.1"/>
    <property type="molecule type" value="Genomic_DNA"/>
</dbReference>
<evidence type="ECO:0000256" key="3">
    <source>
        <dbReference type="ARBA" id="ARBA00023211"/>
    </source>
</evidence>
<dbReference type="AlphaFoldDB" id="A0A9E7H7S3"/>
<organism evidence="5 6">
    <name type="scientific">Musa troglodytarum</name>
    <name type="common">fe'i banana</name>
    <dbReference type="NCBI Taxonomy" id="320322"/>
    <lineage>
        <taxon>Eukaryota</taxon>
        <taxon>Viridiplantae</taxon>
        <taxon>Streptophyta</taxon>
        <taxon>Embryophyta</taxon>
        <taxon>Tracheophyta</taxon>
        <taxon>Spermatophyta</taxon>
        <taxon>Magnoliopsida</taxon>
        <taxon>Liliopsida</taxon>
        <taxon>Zingiberales</taxon>
        <taxon>Musaceae</taxon>
        <taxon>Musa</taxon>
    </lineage>
</organism>
<dbReference type="GO" id="GO:0046872">
    <property type="term" value="F:metal ion binding"/>
    <property type="evidence" value="ECO:0007669"/>
    <property type="project" value="UniProtKB-KW"/>
</dbReference>
<dbReference type="OrthoDB" id="1930084at2759"/>
<keyword evidence="2" id="KW-0378">Hydrolase</keyword>
<dbReference type="InterPro" id="IPR029052">
    <property type="entry name" value="Metallo-depent_PP-like"/>
</dbReference>
<dbReference type="SUPFAM" id="SSF56300">
    <property type="entry name" value="Metallo-dependent phosphatases"/>
    <property type="match status" value="1"/>
</dbReference>
<dbReference type="Gene3D" id="3.60.21.10">
    <property type="match status" value="2"/>
</dbReference>
<dbReference type="Proteomes" id="UP001055439">
    <property type="component" value="Chromosome 8"/>
</dbReference>
<keyword evidence="1" id="KW-0479">Metal-binding</keyword>
<feature type="domain" description="Serine/threonine specific protein phosphatases" evidence="4">
    <location>
        <begin position="16"/>
        <end position="171"/>
    </location>
</feature>
<dbReference type="GO" id="GO:0004722">
    <property type="term" value="F:protein serine/threonine phosphatase activity"/>
    <property type="evidence" value="ECO:0007669"/>
    <property type="project" value="InterPro"/>
</dbReference>
<dbReference type="InterPro" id="IPR006186">
    <property type="entry name" value="Ser/Thr-sp_prot-phosphatase"/>
</dbReference>
<proteinExistence type="predicted"/>
<dbReference type="InterPro" id="IPR047129">
    <property type="entry name" value="PPA2-like"/>
</dbReference>
<evidence type="ECO:0000256" key="2">
    <source>
        <dbReference type="ARBA" id="ARBA00022801"/>
    </source>
</evidence>
<keyword evidence="6" id="KW-1185">Reference proteome</keyword>
<gene>
    <name evidence="5" type="ORF">MUK42_12996</name>
</gene>
<sequence length="176" mass="20143">MELDQWIANVKKGQHPEEHELQILCEYVKEILVEESNVEPVNSPVTVCGDIHGQFHDRMKLLQTGGHVPETNYIFMVYGFYDECQRKYGNANTWRYCTDVFDYLPLSAIIDRTLGALCSWWPFHRMCEQLIRCKLHEAAESVVDCTEAQAQSGFPVTLRFIPSLVQVSSSLSIAAK</sequence>
<name>A0A9E7H7S3_9LILI</name>
<evidence type="ECO:0000313" key="5">
    <source>
        <dbReference type="EMBL" id="URE25142.1"/>
    </source>
</evidence>
<reference evidence="5" key="1">
    <citation type="submission" date="2022-05" db="EMBL/GenBank/DDBJ databases">
        <title>The Musa troglodytarum L. genome provides insights into the mechanism of non-climacteric behaviour and enrichment of carotenoids.</title>
        <authorList>
            <person name="Wang J."/>
        </authorList>
    </citation>
    <scope>NUCLEOTIDE SEQUENCE</scope>
    <source>
        <tissue evidence="5">Leaf</tissue>
    </source>
</reference>
<dbReference type="SMART" id="SM00156">
    <property type="entry name" value="PP2Ac"/>
    <property type="match status" value="1"/>
</dbReference>
<accession>A0A9E7H7S3</accession>
<evidence type="ECO:0000313" key="6">
    <source>
        <dbReference type="Proteomes" id="UP001055439"/>
    </source>
</evidence>